<dbReference type="SUPFAM" id="SSF51658">
    <property type="entry name" value="Xylose isomerase-like"/>
    <property type="match status" value="1"/>
</dbReference>
<dbReference type="InterPro" id="IPR050312">
    <property type="entry name" value="IolE/XylAMocC-like"/>
</dbReference>
<keyword evidence="2" id="KW-0413">Isomerase</keyword>
<evidence type="ECO:0000313" key="3">
    <source>
        <dbReference type="Proteomes" id="UP000759273"/>
    </source>
</evidence>
<dbReference type="EMBL" id="JAGZGG010000015">
    <property type="protein sequence ID" value="MBS5332390.1"/>
    <property type="molecule type" value="Genomic_DNA"/>
</dbReference>
<feature type="domain" description="Xylose isomerase-like TIM barrel" evidence="1">
    <location>
        <begin position="23"/>
        <end position="243"/>
    </location>
</feature>
<accession>A0A943HKQ2</accession>
<sequence length="270" mass="29398">MKYGCRAHDYGCFTAKGLADVLTANGYNAAQLAMPKAIRGIPNFTDITPAQLTDIRTAFAEAGIEISVLSCYQDLSNPDTAIRENAVAAVCRALHYQKAVGAKHVGSESACRDLTEDEKAATLPLLTDSILRIVEQAAKIDACFALEPVFVHTLGTVEKLRTLKEAVADHDHFHIIFDPVNVLTAADVPRQAAFWPAWCEVIGKDLACVHMKDAVFHPDAPRTPTALGAGQMDYTVIREWLHRDHPDAALLRDEVILPAAQADLAYIKAL</sequence>
<protein>
    <submittedName>
        <fullName evidence="2">Sugar phosphate isomerase/epimerase</fullName>
    </submittedName>
</protein>
<dbReference type="Pfam" id="PF01261">
    <property type="entry name" value="AP_endonuc_2"/>
    <property type="match status" value="1"/>
</dbReference>
<reference evidence="2" key="1">
    <citation type="submission" date="2021-02" db="EMBL/GenBank/DDBJ databases">
        <title>Infant gut strain persistence is associated with maternal origin, phylogeny, and functional potential including surface adhesion and iron acquisition.</title>
        <authorList>
            <person name="Lou Y.C."/>
        </authorList>
    </citation>
    <scope>NUCLEOTIDE SEQUENCE</scope>
    <source>
        <strain evidence="2">L3_101_000M1_dasL3_101_000M1_concoct_87</strain>
    </source>
</reference>
<dbReference type="Gene3D" id="3.20.20.150">
    <property type="entry name" value="Divalent-metal-dependent TIM barrel enzymes"/>
    <property type="match status" value="1"/>
</dbReference>
<name>A0A943HKQ2_9FIRM</name>
<dbReference type="InterPro" id="IPR036237">
    <property type="entry name" value="Xyl_isomerase-like_sf"/>
</dbReference>
<dbReference type="InterPro" id="IPR013022">
    <property type="entry name" value="Xyl_isomerase-like_TIM-brl"/>
</dbReference>
<evidence type="ECO:0000313" key="2">
    <source>
        <dbReference type="EMBL" id="MBS5332390.1"/>
    </source>
</evidence>
<dbReference type="GO" id="GO:0016853">
    <property type="term" value="F:isomerase activity"/>
    <property type="evidence" value="ECO:0007669"/>
    <property type="project" value="UniProtKB-KW"/>
</dbReference>
<organism evidence="2 3">
    <name type="scientific">Subdoligranulum variabile</name>
    <dbReference type="NCBI Taxonomy" id="214851"/>
    <lineage>
        <taxon>Bacteria</taxon>
        <taxon>Bacillati</taxon>
        <taxon>Bacillota</taxon>
        <taxon>Clostridia</taxon>
        <taxon>Eubacteriales</taxon>
        <taxon>Oscillospiraceae</taxon>
        <taxon>Subdoligranulum</taxon>
    </lineage>
</organism>
<gene>
    <name evidence="2" type="ORF">KHY36_07675</name>
</gene>
<evidence type="ECO:0000259" key="1">
    <source>
        <dbReference type="Pfam" id="PF01261"/>
    </source>
</evidence>
<proteinExistence type="predicted"/>
<dbReference type="PANTHER" id="PTHR12110">
    <property type="entry name" value="HYDROXYPYRUVATE ISOMERASE"/>
    <property type="match status" value="1"/>
</dbReference>
<comment type="caution">
    <text evidence="2">The sequence shown here is derived from an EMBL/GenBank/DDBJ whole genome shotgun (WGS) entry which is preliminary data.</text>
</comment>
<dbReference type="Proteomes" id="UP000759273">
    <property type="component" value="Unassembled WGS sequence"/>
</dbReference>
<dbReference type="AlphaFoldDB" id="A0A943HKQ2"/>